<dbReference type="Gene3D" id="3.40.50.1000">
    <property type="entry name" value="HAD superfamily/HAD-like"/>
    <property type="match status" value="1"/>
</dbReference>
<evidence type="ECO:0000313" key="4">
    <source>
        <dbReference type="Proteomes" id="UP000199403"/>
    </source>
</evidence>
<evidence type="ECO:0000256" key="1">
    <source>
        <dbReference type="ARBA" id="ARBA00009589"/>
    </source>
</evidence>
<dbReference type="RefSeq" id="WP_092178730.1">
    <property type="nucleotide sequence ID" value="NZ_FNZH01000013.1"/>
</dbReference>
<gene>
    <name evidence="3" type="ORF">SAMN05192553_11316</name>
</gene>
<dbReference type="OrthoDB" id="278110at2"/>
<organism evidence="3 4">
    <name type="scientific">Cyclobacterium xiamenense</name>
    <dbReference type="NCBI Taxonomy" id="1297121"/>
    <lineage>
        <taxon>Bacteria</taxon>
        <taxon>Pseudomonadati</taxon>
        <taxon>Bacteroidota</taxon>
        <taxon>Cytophagia</taxon>
        <taxon>Cytophagales</taxon>
        <taxon>Cyclobacteriaceae</taxon>
        <taxon>Cyclobacterium</taxon>
    </lineage>
</organism>
<dbReference type="SFLD" id="SFLDG01146">
    <property type="entry name" value="C1.2.2"/>
    <property type="match status" value="1"/>
</dbReference>
<accession>A0A1H7BLD9</accession>
<dbReference type="STRING" id="1416801.SAMN05192553_11316"/>
<evidence type="ECO:0000313" key="3">
    <source>
        <dbReference type="EMBL" id="SEJ78543.1"/>
    </source>
</evidence>
<dbReference type="SUPFAM" id="SSF56784">
    <property type="entry name" value="HAD-like"/>
    <property type="match status" value="1"/>
</dbReference>
<dbReference type="GO" id="GO:0008253">
    <property type="term" value="F:5'-nucleotidase activity"/>
    <property type="evidence" value="ECO:0007669"/>
    <property type="project" value="InterPro"/>
</dbReference>
<reference evidence="4" key="1">
    <citation type="submission" date="2016-10" db="EMBL/GenBank/DDBJ databases">
        <authorList>
            <person name="Varghese N."/>
            <person name="Submissions S."/>
        </authorList>
    </citation>
    <scope>NUCLEOTIDE SEQUENCE [LARGE SCALE GENOMIC DNA]</scope>
    <source>
        <strain evidence="4">IBRC-M 10761</strain>
    </source>
</reference>
<dbReference type="Gene3D" id="1.10.40.40">
    <property type="entry name" value="Deoxyribonucleotidase, domain 2"/>
    <property type="match status" value="1"/>
</dbReference>
<dbReference type="PANTHER" id="PTHR16504">
    <property type="entry name" value="5'(3')-DEOXYRIBONUCLEOTIDASE"/>
    <property type="match status" value="1"/>
</dbReference>
<sequence>MKTIAVDMDGVLADVYRQFIDMHFQDTGEQLDTKTIRGLKEREAFPLLEKHVHAPGFFENAPLIPGAKEALKQIHEQYKVFIVSAATEFPRSLQEKQSWLNRHFPFIPWQQMVFCGSKEIIRTDIMIDDHFKNLDAFQGKTYLFTQPHNENASSGRHLRVNSWEELVGLLATNKQKKPFL</sequence>
<dbReference type="InterPro" id="IPR010708">
    <property type="entry name" value="5'(3')-deoxyribonucleotidase"/>
</dbReference>
<dbReference type="SFLD" id="SFLDS00003">
    <property type="entry name" value="Haloacid_Dehalogenase"/>
    <property type="match status" value="1"/>
</dbReference>
<dbReference type="SFLD" id="SFLDG01126">
    <property type="entry name" value="C1.2:_Nucleotidase_Like"/>
    <property type="match status" value="1"/>
</dbReference>
<dbReference type="InterPro" id="IPR023214">
    <property type="entry name" value="HAD_sf"/>
</dbReference>
<dbReference type="GO" id="GO:0009223">
    <property type="term" value="P:pyrimidine deoxyribonucleotide catabolic process"/>
    <property type="evidence" value="ECO:0007669"/>
    <property type="project" value="TreeGrafter"/>
</dbReference>
<feature type="active site" description="Proton donor" evidence="2">
    <location>
        <position position="9"/>
    </location>
</feature>
<name>A0A1H7BLD9_9BACT</name>
<proteinExistence type="inferred from homology"/>
<protein>
    <submittedName>
        <fullName evidence="3">5'(3')-deoxyribonucleotidase</fullName>
    </submittedName>
</protein>
<dbReference type="InterPro" id="IPR036412">
    <property type="entry name" value="HAD-like_sf"/>
</dbReference>
<dbReference type="AlphaFoldDB" id="A0A1H7BLD9"/>
<dbReference type="PANTHER" id="PTHR16504:SF4">
    <property type="entry name" value="5'(3')-DEOXYRIBONUCLEOTIDASE"/>
    <property type="match status" value="1"/>
</dbReference>
<feature type="active site" description="Nucleophile" evidence="2">
    <location>
        <position position="7"/>
    </location>
</feature>
<evidence type="ECO:0000256" key="2">
    <source>
        <dbReference type="PIRSR" id="PIRSR610708-1"/>
    </source>
</evidence>
<dbReference type="EMBL" id="FNZH01000013">
    <property type="protein sequence ID" value="SEJ78543.1"/>
    <property type="molecule type" value="Genomic_DNA"/>
</dbReference>
<comment type="similarity">
    <text evidence="1">Belongs to the 5'(3')-deoxyribonucleotidase family.</text>
</comment>
<keyword evidence="4" id="KW-1185">Reference proteome</keyword>
<dbReference type="Proteomes" id="UP000199403">
    <property type="component" value="Unassembled WGS sequence"/>
</dbReference>
<dbReference type="Pfam" id="PF06941">
    <property type="entry name" value="NT5C"/>
    <property type="match status" value="1"/>
</dbReference>